<keyword evidence="2" id="KW-1185">Reference proteome</keyword>
<comment type="caution">
    <text evidence="1">The sequence shown here is derived from an EMBL/GenBank/DDBJ whole genome shotgun (WGS) entry which is preliminary data.</text>
</comment>
<evidence type="ECO:0000313" key="2">
    <source>
        <dbReference type="Proteomes" id="UP000724584"/>
    </source>
</evidence>
<sequence length="98" mass="11420">MMAPWGRLLWEVFLRFENVLVSQILRSPGFHRGVRRVHRTVEDIRYGRDPTDPLRQGEATAEPNRSSNFIKYFIEELRNQARGKPTNPPPTPPTPPKK</sequence>
<proteinExistence type="predicted"/>
<evidence type="ECO:0000313" key="1">
    <source>
        <dbReference type="EMBL" id="KAH6649562.1"/>
    </source>
</evidence>
<dbReference type="EMBL" id="JAGIZQ010000001">
    <property type="protein sequence ID" value="KAH6649562.1"/>
    <property type="molecule type" value="Genomic_DNA"/>
</dbReference>
<dbReference type="Proteomes" id="UP000724584">
    <property type="component" value="Unassembled WGS sequence"/>
</dbReference>
<name>A0ACB7PMQ2_9PEZI</name>
<reference evidence="1 2" key="1">
    <citation type="journal article" date="2021" name="Nat. Commun.">
        <title>Genetic determinants of endophytism in the Arabidopsis root mycobiome.</title>
        <authorList>
            <person name="Mesny F."/>
            <person name="Miyauchi S."/>
            <person name="Thiergart T."/>
            <person name="Pickel B."/>
            <person name="Atanasova L."/>
            <person name="Karlsson M."/>
            <person name="Huettel B."/>
            <person name="Barry K.W."/>
            <person name="Haridas S."/>
            <person name="Chen C."/>
            <person name="Bauer D."/>
            <person name="Andreopoulos W."/>
            <person name="Pangilinan J."/>
            <person name="LaButti K."/>
            <person name="Riley R."/>
            <person name="Lipzen A."/>
            <person name="Clum A."/>
            <person name="Drula E."/>
            <person name="Henrissat B."/>
            <person name="Kohler A."/>
            <person name="Grigoriev I.V."/>
            <person name="Martin F.M."/>
            <person name="Hacquard S."/>
        </authorList>
    </citation>
    <scope>NUCLEOTIDE SEQUENCE [LARGE SCALE GENOMIC DNA]</scope>
    <source>
        <strain evidence="1 2">MPI-SDFR-AT-0079</strain>
    </source>
</reference>
<protein>
    <submittedName>
        <fullName evidence="1">Uncharacterized protein</fullName>
    </submittedName>
</protein>
<organism evidence="1 2">
    <name type="scientific">Chaetomium tenue</name>
    <dbReference type="NCBI Taxonomy" id="1854479"/>
    <lineage>
        <taxon>Eukaryota</taxon>
        <taxon>Fungi</taxon>
        <taxon>Dikarya</taxon>
        <taxon>Ascomycota</taxon>
        <taxon>Pezizomycotina</taxon>
        <taxon>Sordariomycetes</taxon>
        <taxon>Sordariomycetidae</taxon>
        <taxon>Sordariales</taxon>
        <taxon>Chaetomiaceae</taxon>
        <taxon>Chaetomium</taxon>
    </lineage>
</organism>
<accession>A0ACB7PMQ2</accession>
<gene>
    <name evidence="1" type="ORF">F5144DRAFT_597106</name>
</gene>